<dbReference type="InterPro" id="IPR035959">
    <property type="entry name" value="RutC-like_sf"/>
</dbReference>
<organism evidence="2 4">
    <name type="scientific">Didymodactylos carnosus</name>
    <dbReference type="NCBI Taxonomy" id="1234261"/>
    <lineage>
        <taxon>Eukaryota</taxon>
        <taxon>Metazoa</taxon>
        <taxon>Spiralia</taxon>
        <taxon>Gnathifera</taxon>
        <taxon>Rotifera</taxon>
        <taxon>Eurotatoria</taxon>
        <taxon>Bdelloidea</taxon>
        <taxon>Philodinida</taxon>
        <taxon>Philodinidae</taxon>
        <taxon>Didymodactylos</taxon>
    </lineage>
</organism>
<evidence type="ECO:0000313" key="3">
    <source>
        <dbReference type="EMBL" id="CAF4153631.1"/>
    </source>
</evidence>
<dbReference type="Gene3D" id="3.30.1330.40">
    <property type="entry name" value="RutC-like"/>
    <property type="match status" value="1"/>
</dbReference>
<name>A0A8S2F6E1_9BILA</name>
<gene>
    <name evidence="2" type="ORF">OVA965_LOCUS30412</name>
    <name evidence="3" type="ORF">TMI583_LOCUS31213</name>
</gene>
<evidence type="ECO:0000313" key="2">
    <source>
        <dbReference type="EMBL" id="CAF1342567.1"/>
    </source>
</evidence>
<dbReference type="CDD" id="cd06153">
    <property type="entry name" value="YjgF_YER057c_UK114_like_5"/>
    <property type="match status" value="1"/>
</dbReference>
<evidence type="ECO:0000259" key="1">
    <source>
        <dbReference type="Pfam" id="PF21168"/>
    </source>
</evidence>
<dbReference type="Proteomes" id="UP000677228">
    <property type="component" value="Unassembled WGS sequence"/>
</dbReference>
<sequence length="316" mass="35738">MNLLGIIMFGKLLSPKQMVTKDFPSLNVNTSVFDAATIEETFISSESVTYGQYKNIKYAQSNDLVFGCIEAEQLDNISLDAVAHEVYLSLFDLIAKYGYNYLVRVWNYVPNILEEENGMERYRRFNCGRHEAFVSKNHGVEQSPAANCVGVPEGPLSVYFLACKRPGIPLENPRQTSAYRYPQQYGPRSPTFSRATLTELNGTPLLFISGTASVVGHESLHPDDVLEQTRETMTNIEILLEQAAKENFMAAKDGLYLKVYIKYSEHFSLIKNYLETLNKPAAHQIVYMQCDLCRPELLVEIEGFCLPLTSNKQVNK</sequence>
<proteinExistence type="predicted"/>
<evidence type="ECO:0000313" key="4">
    <source>
        <dbReference type="Proteomes" id="UP000677228"/>
    </source>
</evidence>
<reference evidence="2" key="1">
    <citation type="submission" date="2021-02" db="EMBL/GenBank/DDBJ databases">
        <authorList>
            <person name="Nowell W R."/>
        </authorList>
    </citation>
    <scope>NUCLEOTIDE SEQUENCE</scope>
</reference>
<dbReference type="EMBL" id="CAJNOK010022084">
    <property type="protein sequence ID" value="CAF1342567.1"/>
    <property type="molecule type" value="Genomic_DNA"/>
</dbReference>
<dbReference type="Pfam" id="PF21168">
    <property type="entry name" value="FkbO_Hyg5-like_N"/>
    <property type="match status" value="1"/>
</dbReference>
<comment type="caution">
    <text evidence="2">The sequence shown here is derived from an EMBL/GenBank/DDBJ whole genome shotgun (WGS) entry which is preliminary data.</text>
</comment>
<dbReference type="InterPro" id="IPR049368">
    <property type="entry name" value="FkbO_Hyg5-like_N"/>
</dbReference>
<protein>
    <recommendedName>
        <fullName evidence="1">Chorismatase FkbO/Hyg5-like N-terminal domain-containing protein</fullName>
    </recommendedName>
</protein>
<dbReference type="EMBL" id="CAJOBA010043711">
    <property type="protein sequence ID" value="CAF4153631.1"/>
    <property type="molecule type" value="Genomic_DNA"/>
</dbReference>
<dbReference type="SUPFAM" id="SSF55298">
    <property type="entry name" value="YjgF-like"/>
    <property type="match status" value="1"/>
</dbReference>
<dbReference type="Proteomes" id="UP000682733">
    <property type="component" value="Unassembled WGS sequence"/>
</dbReference>
<feature type="domain" description="Chorismatase FkbO/Hyg5-like N-terminal" evidence="1">
    <location>
        <begin position="40"/>
        <end position="162"/>
    </location>
</feature>
<accession>A0A8S2F6E1</accession>
<dbReference type="AlphaFoldDB" id="A0A8S2F6E1"/>